<dbReference type="SMART" id="SM00336">
    <property type="entry name" value="BBOX"/>
    <property type="match status" value="1"/>
</dbReference>
<dbReference type="RefSeq" id="XP_022318008.1">
    <property type="nucleotide sequence ID" value="XM_022462300.1"/>
</dbReference>
<dbReference type="InterPro" id="IPR001841">
    <property type="entry name" value="Znf_RING"/>
</dbReference>
<dbReference type="Pfam" id="PF13445">
    <property type="entry name" value="zf-RING_UBOX"/>
    <property type="match status" value="1"/>
</dbReference>
<evidence type="ECO:0000313" key="8">
    <source>
        <dbReference type="Proteomes" id="UP000694844"/>
    </source>
</evidence>
<feature type="domain" description="RING-type" evidence="6">
    <location>
        <begin position="15"/>
        <end position="58"/>
    </location>
</feature>
<evidence type="ECO:0000256" key="3">
    <source>
        <dbReference type="ARBA" id="ARBA00022771"/>
    </source>
</evidence>
<dbReference type="InterPro" id="IPR011042">
    <property type="entry name" value="6-blade_b-propeller_TolB-like"/>
</dbReference>
<evidence type="ECO:0000256" key="2">
    <source>
        <dbReference type="ARBA" id="ARBA00022723"/>
    </source>
</evidence>
<dbReference type="PROSITE" id="PS50119">
    <property type="entry name" value="ZF_BBOX"/>
    <property type="match status" value="1"/>
</dbReference>
<keyword evidence="2" id="KW-0479">Metal-binding</keyword>
<evidence type="ECO:0000256" key="4">
    <source>
        <dbReference type="ARBA" id="ARBA00022833"/>
    </source>
</evidence>
<accession>A0A8B8CQ98</accession>
<dbReference type="Gene3D" id="2.120.10.30">
    <property type="entry name" value="TolB, C-terminal domain"/>
    <property type="match status" value="1"/>
</dbReference>
<dbReference type="KEGG" id="cvn:111121153"/>
<feature type="domain" description="B box-type" evidence="7">
    <location>
        <begin position="155"/>
        <end position="195"/>
    </location>
</feature>
<evidence type="ECO:0000256" key="5">
    <source>
        <dbReference type="PROSITE-ProRule" id="PRU00024"/>
    </source>
</evidence>
<dbReference type="PROSITE" id="PS00518">
    <property type="entry name" value="ZF_RING_1"/>
    <property type="match status" value="1"/>
</dbReference>
<dbReference type="GeneID" id="111121153"/>
<keyword evidence="8" id="KW-1185">Reference proteome</keyword>
<dbReference type="SMART" id="SM00184">
    <property type="entry name" value="RING"/>
    <property type="match status" value="1"/>
</dbReference>
<dbReference type="CDD" id="cd19757">
    <property type="entry name" value="Bbox1"/>
    <property type="match status" value="1"/>
</dbReference>
<dbReference type="InterPro" id="IPR027370">
    <property type="entry name" value="Znf-RING_euk"/>
</dbReference>
<dbReference type="PROSITE" id="PS50089">
    <property type="entry name" value="ZF_RING_2"/>
    <property type="match status" value="1"/>
</dbReference>
<dbReference type="SUPFAM" id="SSF57850">
    <property type="entry name" value="RING/U-box"/>
    <property type="match status" value="1"/>
</dbReference>
<evidence type="ECO:0000259" key="7">
    <source>
        <dbReference type="PROSITE" id="PS50119"/>
    </source>
</evidence>
<keyword evidence="1" id="KW-0597">Phosphoprotein</keyword>
<keyword evidence="4" id="KW-0862">Zinc</keyword>
<dbReference type="Gene3D" id="3.30.160.60">
    <property type="entry name" value="Classic Zinc Finger"/>
    <property type="match status" value="1"/>
</dbReference>
<evidence type="ECO:0000313" key="9">
    <source>
        <dbReference type="RefSeq" id="XP_022318008.1"/>
    </source>
</evidence>
<dbReference type="PANTHER" id="PTHR25462:SF296">
    <property type="entry name" value="MEIOTIC P26, ISOFORM F"/>
    <property type="match status" value="1"/>
</dbReference>
<dbReference type="AlphaFoldDB" id="A0A8B8CQ98"/>
<dbReference type="InterPro" id="IPR013083">
    <property type="entry name" value="Znf_RING/FYVE/PHD"/>
</dbReference>
<dbReference type="Gene3D" id="3.30.40.10">
    <property type="entry name" value="Zinc/RING finger domain, C3HC4 (zinc finger)"/>
    <property type="match status" value="1"/>
</dbReference>
<dbReference type="SUPFAM" id="SSF101898">
    <property type="entry name" value="NHL repeat"/>
    <property type="match status" value="1"/>
</dbReference>
<name>A0A8B8CQ98_CRAVI</name>
<evidence type="ECO:0000259" key="6">
    <source>
        <dbReference type="PROSITE" id="PS50089"/>
    </source>
</evidence>
<dbReference type="Proteomes" id="UP000694844">
    <property type="component" value="Chromosome 2"/>
</dbReference>
<dbReference type="PANTHER" id="PTHR25462">
    <property type="entry name" value="BONUS, ISOFORM C-RELATED"/>
    <property type="match status" value="1"/>
</dbReference>
<dbReference type="InterPro" id="IPR017907">
    <property type="entry name" value="Znf_RING_CS"/>
</dbReference>
<dbReference type="GO" id="GO:0008270">
    <property type="term" value="F:zinc ion binding"/>
    <property type="evidence" value="ECO:0007669"/>
    <property type="project" value="UniProtKB-KW"/>
</dbReference>
<evidence type="ECO:0000256" key="1">
    <source>
        <dbReference type="ARBA" id="ARBA00022553"/>
    </source>
</evidence>
<dbReference type="InterPro" id="IPR000315">
    <property type="entry name" value="Znf_B-box"/>
</dbReference>
<dbReference type="InterPro" id="IPR047153">
    <property type="entry name" value="TRIM45/56/19-like"/>
</dbReference>
<protein>
    <submittedName>
        <fullName evidence="9">Protein PML-like</fullName>
    </submittedName>
</protein>
<dbReference type="Pfam" id="PF00643">
    <property type="entry name" value="zf-B_box"/>
    <property type="match status" value="1"/>
</dbReference>
<dbReference type="OrthoDB" id="6161695at2759"/>
<sequence>MDAVAKSLKEDYLTCVICYELFVEPKILPCLHTFCKGCLEMFILKLPENNDFPCPICREPFSLPSRSVSSLKNNFIFKDMLAKLSESRKAGSKRVCSFCILHSKEVEATHKCITCLDLLCSFCVRHRHVFTRQNAYHEIVLLKDYLTGKCTVKKNSEVICERHNERLRFFCPSCSVPICGECALNDHRRHEFVPLDEARSIIAKEMENSIENARAKQEMLWEEHENLSSKTQELSSNEIFVLGEVETKFKEIYHKLTKCRQNVEENIKKTYSVEKEKITACVKENESFQGDLQESISFCENIVLNRSDLEVVYFFNDMKSILLKYSVQHEREEISLPRLEVNIDDEICKMFSVMEAVVDGNNAKKPSLEVGSDTDTATAKAKCQKKKQKIKPIKNSQKKARPITTVVPKCVKRYDKSELYDDKTPNYTSVTWIDKSCFGLADSQNQCAVICKTVGGMTECRTISVDEIVGIVKFGNNLACKTQSGDIFIYSYPELIYERSFQGAYTLSSRSSELIWVTKQNIMIFEGCSITSLKILDEDGKSFTFKRPFQFCCLPNNSFALTDKPEESLYLLDKRGKIMARRDFTGQGQLGALSCDEDNRIYMTRYEANNICIFDASGECLRTISLSCILKKPKAISVMNEEAVLVANSDQVVLLSLT</sequence>
<proteinExistence type="predicted"/>
<reference evidence="9" key="1">
    <citation type="submission" date="2025-08" db="UniProtKB">
        <authorList>
            <consortium name="RefSeq"/>
        </authorList>
    </citation>
    <scope>IDENTIFICATION</scope>
    <source>
        <tissue evidence="9">Whole sample</tissue>
    </source>
</reference>
<dbReference type="SUPFAM" id="SSF57845">
    <property type="entry name" value="B-box zinc-binding domain"/>
    <property type="match status" value="1"/>
</dbReference>
<gene>
    <name evidence="9" type="primary">LOC111121153</name>
</gene>
<organism evidence="8 9">
    <name type="scientific">Crassostrea virginica</name>
    <name type="common">Eastern oyster</name>
    <dbReference type="NCBI Taxonomy" id="6565"/>
    <lineage>
        <taxon>Eukaryota</taxon>
        <taxon>Metazoa</taxon>
        <taxon>Spiralia</taxon>
        <taxon>Lophotrochozoa</taxon>
        <taxon>Mollusca</taxon>
        <taxon>Bivalvia</taxon>
        <taxon>Autobranchia</taxon>
        <taxon>Pteriomorphia</taxon>
        <taxon>Ostreida</taxon>
        <taxon>Ostreoidea</taxon>
        <taxon>Ostreidae</taxon>
        <taxon>Crassostrea</taxon>
    </lineage>
</organism>
<keyword evidence="3 5" id="KW-0863">Zinc-finger</keyword>